<sequence>MPSTRPNPLDLSNATPRRMPKLAVRNKSPDEIAVNETSQSSEESHGEIQPASTPSNNVHRVPSKPILKDDPRHQRHDSKDSNASEHHPRGRQPGKRKSSGVLSFLTLKEPSTSALDQFAEHERKKAAQKGAKSVAAVMPGVSSQKIPDHVPKVNSKWDGLPERAKRGSVDERDRMKRSSIISIGSNSRGQSPRRRFGSTSSKPAARQSQDKKRTNVNVTEIIDDRPMSARSMNFPPPPIMTHPALRLPDEQTFLHSPSPDETLVTSPETELPELHMLQDRDFSSGGLTSPDASPRTPAFEPAPVARPKGLLPSSAQLNPAIDATGTFWLSDSDNVIVKSAGPDVLEPPTSHPRLRSPRSKVEFVEPIAEEGDGPNPKRSPGSNASPGAVRNFSRPSNYFQQRSTSNISSGSSSIVTPPINSPTFSAVPSPSTRPTTMASSIAPADRAKSISPVPAMANDVSLRDRPSQAPQVKKNEVLPWEMFEPPPEPTGSSKSAASKGDSGKFKRLSHKLGKK</sequence>
<gene>
    <name evidence="2" type="ORF">PRZ48_000797</name>
</gene>
<evidence type="ECO:0000313" key="3">
    <source>
        <dbReference type="Proteomes" id="UP001305779"/>
    </source>
</evidence>
<feature type="compositionally biased region" description="Polar residues" evidence="1">
    <location>
        <begin position="1"/>
        <end position="15"/>
    </location>
</feature>
<feature type="region of interest" description="Disordered" evidence="1">
    <location>
        <begin position="1"/>
        <end position="103"/>
    </location>
</feature>
<feature type="compositionally biased region" description="Polar residues" evidence="1">
    <location>
        <begin position="393"/>
        <end position="402"/>
    </location>
</feature>
<feature type="compositionally biased region" description="Low complexity" evidence="1">
    <location>
        <begin position="491"/>
        <end position="500"/>
    </location>
</feature>
<feature type="region of interest" description="Disordered" evidence="1">
    <location>
        <begin position="280"/>
        <end position="311"/>
    </location>
</feature>
<dbReference type="EMBL" id="JAXOVC010000001">
    <property type="protein sequence ID" value="KAK4507063.1"/>
    <property type="molecule type" value="Genomic_DNA"/>
</dbReference>
<evidence type="ECO:0000256" key="1">
    <source>
        <dbReference type="SAM" id="MobiDB-lite"/>
    </source>
</evidence>
<feature type="region of interest" description="Disordered" evidence="1">
    <location>
        <begin position="339"/>
        <end position="515"/>
    </location>
</feature>
<feature type="region of interest" description="Disordered" evidence="1">
    <location>
        <begin position="118"/>
        <end position="244"/>
    </location>
</feature>
<protein>
    <submittedName>
        <fullName evidence="2">Uncharacterized protein</fullName>
    </submittedName>
</protein>
<reference evidence="2 3" key="1">
    <citation type="journal article" date="2023" name="G3 (Bethesda)">
        <title>A chromosome-level genome assembly of Zasmidium syzygii isolated from banana leaves.</title>
        <authorList>
            <person name="van Westerhoven A.C."/>
            <person name="Mehrabi R."/>
            <person name="Talebi R."/>
            <person name="Steentjes M.B.F."/>
            <person name="Corcolon B."/>
            <person name="Chong P.A."/>
            <person name="Kema G.H.J."/>
            <person name="Seidl M.F."/>
        </authorList>
    </citation>
    <scope>NUCLEOTIDE SEQUENCE [LARGE SCALE GENOMIC DNA]</scope>
    <source>
        <strain evidence="2 3">P124</strain>
    </source>
</reference>
<comment type="caution">
    <text evidence="2">The sequence shown here is derived from an EMBL/GenBank/DDBJ whole genome shotgun (WGS) entry which is preliminary data.</text>
</comment>
<feature type="compositionally biased region" description="Basic and acidic residues" evidence="1">
    <location>
        <begin position="159"/>
        <end position="176"/>
    </location>
</feature>
<proteinExistence type="predicted"/>
<name>A0ABR0F0T1_ZASCE</name>
<accession>A0ABR0F0T1</accession>
<dbReference type="Proteomes" id="UP001305779">
    <property type="component" value="Unassembled WGS sequence"/>
</dbReference>
<evidence type="ECO:0000313" key="2">
    <source>
        <dbReference type="EMBL" id="KAK4507063.1"/>
    </source>
</evidence>
<feature type="compositionally biased region" description="Basic residues" evidence="1">
    <location>
        <begin position="505"/>
        <end position="515"/>
    </location>
</feature>
<feature type="compositionally biased region" description="Low complexity" evidence="1">
    <location>
        <begin position="403"/>
        <end position="413"/>
    </location>
</feature>
<keyword evidence="3" id="KW-1185">Reference proteome</keyword>
<feature type="compositionally biased region" description="Low complexity" evidence="1">
    <location>
        <begin position="178"/>
        <end position="190"/>
    </location>
</feature>
<feature type="compositionally biased region" description="Polar residues" evidence="1">
    <location>
        <begin position="421"/>
        <end position="439"/>
    </location>
</feature>
<feature type="compositionally biased region" description="Basic and acidic residues" evidence="1">
    <location>
        <begin position="66"/>
        <end position="87"/>
    </location>
</feature>
<feature type="compositionally biased region" description="Basic residues" evidence="1">
    <location>
        <begin position="88"/>
        <end position="98"/>
    </location>
</feature>
<organism evidence="2 3">
    <name type="scientific">Zasmidium cellare</name>
    <name type="common">Wine cellar mold</name>
    <name type="synonym">Racodium cellare</name>
    <dbReference type="NCBI Taxonomy" id="395010"/>
    <lineage>
        <taxon>Eukaryota</taxon>
        <taxon>Fungi</taxon>
        <taxon>Dikarya</taxon>
        <taxon>Ascomycota</taxon>
        <taxon>Pezizomycotina</taxon>
        <taxon>Dothideomycetes</taxon>
        <taxon>Dothideomycetidae</taxon>
        <taxon>Mycosphaerellales</taxon>
        <taxon>Mycosphaerellaceae</taxon>
        <taxon>Zasmidium</taxon>
    </lineage>
</organism>